<keyword evidence="3 13" id="KW-0808">Transferase</keyword>
<dbReference type="GO" id="GO:0002940">
    <property type="term" value="P:tRNA N2-guanine methylation"/>
    <property type="evidence" value="ECO:0007669"/>
    <property type="project" value="TreeGrafter"/>
</dbReference>
<dbReference type="GO" id="GO:0000049">
    <property type="term" value="F:tRNA binding"/>
    <property type="evidence" value="ECO:0007669"/>
    <property type="project" value="UniProtKB-UniRule"/>
</dbReference>
<keyword evidence="5 13" id="KW-0819">tRNA processing</keyword>
<evidence type="ECO:0000259" key="15">
    <source>
        <dbReference type="PROSITE" id="PS50103"/>
    </source>
</evidence>
<dbReference type="FunFam" id="3.30.56.70:FF:000001">
    <property type="entry name" value="tRNA (guanine(26)-N(2))-dimethyltransferase"/>
    <property type="match status" value="1"/>
</dbReference>
<name>A0A7J6CJD4_9TELE</name>
<feature type="compositionally biased region" description="Polar residues" evidence="14">
    <location>
        <begin position="56"/>
        <end position="68"/>
    </location>
</feature>
<dbReference type="InterPro" id="IPR002905">
    <property type="entry name" value="Trm1"/>
</dbReference>
<dbReference type="Gene3D" id="3.40.50.150">
    <property type="entry name" value="Vaccinia Virus protein VP39"/>
    <property type="match status" value="1"/>
</dbReference>
<keyword evidence="8 12" id="KW-0862">Zinc</keyword>
<dbReference type="GO" id="GO:0008270">
    <property type="term" value="F:zinc ion binding"/>
    <property type="evidence" value="ECO:0007669"/>
    <property type="project" value="UniProtKB-KW"/>
</dbReference>
<comment type="catalytic activity">
    <reaction evidence="11">
        <text>guanosine(26) in tRNA + 2 S-adenosyl-L-methionine = N(2)-dimethylguanosine(26) in tRNA + 2 S-adenosyl-L-homocysteine + 2 H(+)</text>
        <dbReference type="Rhea" id="RHEA:43140"/>
        <dbReference type="Rhea" id="RHEA-COMP:10359"/>
        <dbReference type="Rhea" id="RHEA-COMP:10360"/>
        <dbReference type="ChEBI" id="CHEBI:15378"/>
        <dbReference type="ChEBI" id="CHEBI:57856"/>
        <dbReference type="ChEBI" id="CHEBI:59789"/>
        <dbReference type="ChEBI" id="CHEBI:74269"/>
        <dbReference type="ChEBI" id="CHEBI:74513"/>
        <dbReference type="EC" id="2.1.1.216"/>
    </reaction>
</comment>
<dbReference type="PANTHER" id="PTHR10631">
    <property type="entry name" value="N 2 ,N 2 -DIMETHYLGUANOSINE TRNA METHYLTRANSFERASE"/>
    <property type="match status" value="1"/>
</dbReference>
<evidence type="ECO:0000256" key="14">
    <source>
        <dbReference type="SAM" id="MobiDB-lite"/>
    </source>
</evidence>
<evidence type="ECO:0000256" key="9">
    <source>
        <dbReference type="ARBA" id="ARBA00022884"/>
    </source>
</evidence>
<dbReference type="GO" id="GO:0005634">
    <property type="term" value="C:nucleus"/>
    <property type="evidence" value="ECO:0007669"/>
    <property type="project" value="TreeGrafter"/>
</dbReference>
<feature type="compositionally biased region" description="Low complexity" evidence="14">
    <location>
        <begin position="76"/>
        <end position="91"/>
    </location>
</feature>
<keyword evidence="7 12" id="KW-0863">Zinc-finger</keyword>
<evidence type="ECO:0000256" key="11">
    <source>
        <dbReference type="ARBA" id="ARBA00051897"/>
    </source>
</evidence>
<dbReference type="NCBIfam" id="TIGR00308">
    <property type="entry name" value="TRM1"/>
    <property type="match status" value="1"/>
</dbReference>
<feature type="compositionally biased region" description="Polar residues" evidence="14">
    <location>
        <begin position="166"/>
        <end position="175"/>
    </location>
</feature>
<keyword evidence="4 13" id="KW-0949">S-adenosyl-L-methionine</keyword>
<keyword evidence="17" id="KW-1185">Reference proteome</keyword>
<comment type="similarity">
    <text evidence="13">Belongs to the class I-like SAM-binding methyltransferase superfamily. Trm1 family.</text>
</comment>
<dbReference type="EMBL" id="JAAMOB010000011">
    <property type="protein sequence ID" value="KAF4107370.1"/>
    <property type="molecule type" value="Genomic_DNA"/>
</dbReference>
<evidence type="ECO:0000256" key="8">
    <source>
        <dbReference type="ARBA" id="ARBA00022833"/>
    </source>
</evidence>
<keyword evidence="9 13" id="KW-0694">RNA-binding</keyword>
<dbReference type="PANTHER" id="PTHR10631:SF3">
    <property type="entry name" value="TRNA (GUANINE(26)-N(2))-DIMETHYLTRANSFERASE"/>
    <property type="match status" value="1"/>
</dbReference>
<organism evidence="16 17">
    <name type="scientific">Onychostoma macrolepis</name>
    <dbReference type="NCBI Taxonomy" id="369639"/>
    <lineage>
        <taxon>Eukaryota</taxon>
        <taxon>Metazoa</taxon>
        <taxon>Chordata</taxon>
        <taxon>Craniata</taxon>
        <taxon>Vertebrata</taxon>
        <taxon>Euteleostomi</taxon>
        <taxon>Actinopterygii</taxon>
        <taxon>Neopterygii</taxon>
        <taxon>Teleostei</taxon>
        <taxon>Ostariophysi</taxon>
        <taxon>Cypriniformes</taxon>
        <taxon>Cyprinidae</taxon>
        <taxon>Acrossocheilinae</taxon>
        <taxon>Onychostoma</taxon>
    </lineage>
</organism>
<gene>
    <name evidence="16" type="ORF">G5714_011734</name>
</gene>
<dbReference type="InterPro" id="IPR042296">
    <property type="entry name" value="tRNA_met_Trm1_C"/>
</dbReference>
<evidence type="ECO:0000256" key="1">
    <source>
        <dbReference type="ARBA" id="ARBA00022555"/>
    </source>
</evidence>
<dbReference type="Gene3D" id="3.30.56.70">
    <property type="entry name" value="N2,N2-dimethylguanosine tRNA methyltransferase, C-terminal domain"/>
    <property type="match status" value="1"/>
</dbReference>
<sequence>MLARIGLQVSSRCTGLSLVFPKKKSSLLQILTAAHSCVFKKFRTMDSKKEPEESQDTISAGADSTTTAVPMEETKPSSSTEGSQTSSTEPGLLPGETVVREGKAAILFPSANEVFYNPVQEFNRDLTCAVITEFAREQLAQRGVRILIPGEKDRVVVRLSEEKNGTVDQETSEQPGNEKKKKEEGDKKEFITASVGERCEQGLRVLEGLAASGLRSVRFALEVPGLKSITANDYSAKAAALIARNAQHNNVSHILQASQRDASMVMYEARGRKERYDVIDLDPYGSPSPFLDAAVQAVSEGGLLCITCTDMAVMAGNSGETCYSKYGSVSIKSKYCHEMALRIILHSLDQRAAVYQRYIEPLLSVSVDFYIRVFVRVKTGQVVVKNAASKQALLYNCVGCGAFHLQRMGKKTSQGKHMKYSAATGPPVGPSCEHCGQRHQLGGPIWAEPIHDIAFVQKVLSAVSGNPTRFRTSKRIEGVLSMVTEELKDIPLYYVLDNLSSTVHCNTPSTLQFRSALLHAGYRVSLSHACKNAVKTNAPAEVLWDIIRCWEKSNPVKRERLSETSPAHRILSKEPILQACFEIREDANPQSRKRHLTRFQENPYANWGPKARAKAGGGICSELEDKRKQFQGKRKKPITDSSQLKSFPCKKFRRGTCSYGDKCCYSHELEQESNEEKMD</sequence>
<evidence type="ECO:0000256" key="10">
    <source>
        <dbReference type="ARBA" id="ARBA00039099"/>
    </source>
</evidence>
<dbReference type="InterPro" id="IPR029063">
    <property type="entry name" value="SAM-dependent_MTases_sf"/>
</dbReference>
<evidence type="ECO:0000256" key="6">
    <source>
        <dbReference type="ARBA" id="ARBA00022723"/>
    </source>
</evidence>
<evidence type="ECO:0000256" key="4">
    <source>
        <dbReference type="ARBA" id="ARBA00022691"/>
    </source>
</evidence>
<dbReference type="Pfam" id="PF02005">
    <property type="entry name" value="TRM"/>
    <property type="match status" value="1"/>
</dbReference>
<comment type="caution">
    <text evidence="16">The sequence shown here is derived from an EMBL/GenBank/DDBJ whole genome shotgun (WGS) entry which is preliminary data.</text>
</comment>
<dbReference type="CDD" id="cd02440">
    <property type="entry name" value="AdoMet_MTases"/>
    <property type="match status" value="1"/>
</dbReference>
<dbReference type="Proteomes" id="UP000579812">
    <property type="component" value="Unassembled WGS sequence"/>
</dbReference>
<dbReference type="InterPro" id="IPR000571">
    <property type="entry name" value="Znf_CCCH"/>
</dbReference>
<evidence type="ECO:0000313" key="17">
    <source>
        <dbReference type="Proteomes" id="UP000579812"/>
    </source>
</evidence>
<feature type="zinc finger region" description="C3H1-type" evidence="12">
    <location>
        <begin position="643"/>
        <end position="670"/>
    </location>
</feature>
<keyword evidence="6 12" id="KW-0479">Metal-binding</keyword>
<protein>
    <recommendedName>
        <fullName evidence="10">tRNA (guanine(26)-N(2))-dimethyltransferase</fullName>
        <ecNumber evidence="10">2.1.1.216</ecNumber>
    </recommendedName>
</protein>
<accession>A0A7J6CJD4</accession>
<dbReference type="InterPro" id="IPR036855">
    <property type="entry name" value="Znf_CCCH_sf"/>
</dbReference>
<feature type="domain" description="C3H1-type" evidence="15">
    <location>
        <begin position="643"/>
        <end position="670"/>
    </location>
</feature>
<dbReference type="PROSITE" id="PS51626">
    <property type="entry name" value="SAM_MT_TRM1"/>
    <property type="match status" value="1"/>
</dbReference>
<feature type="region of interest" description="Disordered" evidence="14">
    <location>
        <begin position="160"/>
        <end position="187"/>
    </location>
</feature>
<evidence type="ECO:0000313" key="16">
    <source>
        <dbReference type="EMBL" id="KAF4107370.1"/>
    </source>
</evidence>
<reference evidence="16 17" key="1">
    <citation type="submission" date="2020-04" db="EMBL/GenBank/DDBJ databases">
        <title>Chromosome-level genome assembly of a cyprinid fish Onychostoma macrolepis by integration of Nanopore Sequencing, Bionano and Hi-C technology.</title>
        <authorList>
            <person name="Wang D."/>
        </authorList>
    </citation>
    <scope>NUCLEOTIDE SEQUENCE [LARGE SCALE GENOMIC DNA]</scope>
    <source>
        <strain evidence="16">SWU-2019</strain>
        <tissue evidence="16">Muscle</tissue>
    </source>
</reference>
<dbReference type="Pfam" id="PF00642">
    <property type="entry name" value="zf-CCCH"/>
    <property type="match status" value="1"/>
</dbReference>
<dbReference type="SUPFAM" id="SSF53335">
    <property type="entry name" value="S-adenosyl-L-methionine-dependent methyltransferases"/>
    <property type="match status" value="1"/>
</dbReference>
<dbReference type="OrthoDB" id="6349953at2759"/>
<feature type="compositionally biased region" description="Basic and acidic residues" evidence="14">
    <location>
        <begin position="176"/>
        <end position="187"/>
    </location>
</feature>
<dbReference type="SMART" id="SM00356">
    <property type="entry name" value="ZnF_C3H1"/>
    <property type="match status" value="1"/>
</dbReference>
<dbReference type="Gene3D" id="4.10.1000.10">
    <property type="entry name" value="Zinc finger, CCCH-type"/>
    <property type="match status" value="1"/>
</dbReference>
<evidence type="ECO:0000256" key="5">
    <source>
        <dbReference type="ARBA" id="ARBA00022694"/>
    </source>
</evidence>
<evidence type="ECO:0000256" key="3">
    <source>
        <dbReference type="ARBA" id="ARBA00022679"/>
    </source>
</evidence>
<dbReference type="EC" id="2.1.1.216" evidence="10"/>
<feature type="region of interest" description="Disordered" evidence="14">
    <location>
        <begin position="45"/>
        <end position="95"/>
    </location>
</feature>
<dbReference type="AlphaFoldDB" id="A0A7J6CJD4"/>
<evidence type="ECO:0000256" key="12">
    <source>
        <dbReference type="PROSITE-ProRule" id="PRU00723"/>
    </source>
</evidence>
<evidence type="ECO:0000256" key="7">
    <source>
        <dbReference type="ARBA" id="ARBA00022771"/>
    </source>
</evidence>
<dbReference type="GO" id="GO:0160104">
    <property type="term" value="F:tRNA (guanine(26)-N2)-dimethyltransferase activity"/>
    <property type="evidence" value="ECO:0007669"/>
    <property type="project" value="UniProtKB-EC"/>
</dbReference>
<proteinExistence type="inferred from homology"/>
<dbReference type="SUPFAM" id="SSF90229">
    <property type="entry name" value="CCCH zinc finger"/>
    <property type="match status" value="1"/>
</dbReference>
<keyword evidence="2 13" id="KW-0489">Methyltransferase</keyword>
<evidence type="ECO:0000256" key="13">
    <source>
        <dbReference type="PROSITE-ProRule" id="PRU00958"/>
    </source>
</evidence>
<dbReference type="PROSITE" id="PS50103">
    <property type="entry name" value="ZF_C3H1"/>
    <property type="match status" value="1"/>
</dbReference>
<keyword evidence="1 13" id="KW-0820">tRNA-binding</keyword>
<evidence type="ECO:0000256" key="2">
    <source>
        <dbReference type="ARBA" id="ARBA00022603"/>
    </source>
</evidence>